<evidence type="ECO:0000313" key="2">
    <source>
        <dbReference type="EMBL" id="EAU92386.2"/>
    </source>
</evidence>
<dbReference type="RefSeq" id="XP_001829426.2">
    <property type="nucleotide sequence ID" value="XM_001829374.2"/>
</dbReference>
<dbReference type="OMA" id="ACRATSK"/>
<dbReference type="EMBL" id="AACS02000001">
    <property type="protein sequence ID" value="EAU92386.2"/>
    <property type="molecule type" value="Genomic_DNA"/>
</dbReference>
<evidence type="ECO:0000313" key="3">
    <source>
        <dbReference type="Proteomes" id="UP000001861"/>
    </source>
</evidence>
<sequence>MSRPKKYATKAERKAANREKNKRYYAKNKDEINKRRKETRASIKARDRRQKVCNKAKASVQHTKPVITETEDSRVKISTEAALAPYRAFKCLVGDAPFEYHNSFCKYLIELAKQGEDWRNEILSAHQTLLQVCGIGPEFRKVDAMLKDVQEAIANVEDIEVHLLGTFDDFLTAFQSGYLLFQK</sequence>
<evidence type="ECO:0000256" key="1">
    <source>
        <dbReference type="SAM" id="MobiDB-lite"/>
    </source>
</evidence>
<dbReference type="GeneID" id="6005855"/>
<organism evidence="2 3">
    <name type="scientific">Coprinopsis cinerea (strain Okayama-7 / 130 / ATCC MYA-4618 / FGSC 9003)</name>
    <name type="common">Inky cap fungus</name>
    <name type="synonym">Hormographiella aspergillata</name>
    <dbReference type="NCBI Taxonomy" id="240176"/>
    <lineage>
        <taxon>Eukaryota</taxon>
        <taxon>Fungi</taxon>
        <taxon>Dikarya</taxon>
        <taxon>Basidiomycota</taxon>
        <taxon>Agaricomycotina</taxon>
        <taxon>Agaricomycetes</taxon>
        <taxon>Agaricomycetidae</taxon>
        <taxon>Agaricales</taxon>
        <taxon>Agaricineae</taxon>
        <taxon>Psathyrellaceae</taxon>
        <taxon>Coprinopsis</taxon>
    </lineage>
</organism>
<comment type="caution">
    <text evidence="2">The sequence shown here is derived from an EMBL/GenBank/DDBJ whole genome shotgun (WGS) entry which is preliminary data.</text>
</comment>
<dbReference type="KEGG" id="cci:CC1G_00605"/>
<dbReference type="Proteomes" id="UP000001861">
    <property type="component" value="Unassembled WGS sequence"/>
</dbReference>
<keyword evidence="3" id="KW-1185">Reference proteome</keyword>
<accession>A8N3T4</accession>
<feature type="region of interest" description="Disordered" evidence="1">
    <location>
        <begin position="1"/>
        <end position="48"/>
    </location>
</feature>
<protein>
    <submittedName>
        <fullName evidence="2">Uncharacterized protein</fullName>
    </submittedName>
</protein>
<dbReference type="AlphaFoldDB" id="A8N3T4"/>
<dbReference type="OrthoDB" id="2654423at2759"/>
<dbReference type="HOGENOM" id="CLU_126655_0_0_1"/>
<proteinExistence type="predicted"/>
<feature type="compositionally biased region" description="Basic and acidic residues" evidence="1">
    <location>
        <begin position="9"/>
        <end position="19"/>
    </location>
</feature>
<gene>
    <name evidence="2" type="ORF">CC1G_00605</name>
</gene>
<reference evidence="2 3" key="1">
    <citation type="journal article" date="2010" name="Proc. Natl. Acad. Sci. U.S.A.">
        <title>Insights into evolution of multicellular fungi from the assembled chromosomes of the mushroom Coprinopsis cinerea (Coprinus cinereus).</title>
        <authorList>
            <person name="Stajich J.E."/>
            <person name="Wilke S.K."/>
            <person name="Ahren D."/>
            <person name="Au C.H."/>
            <person name="Birren B.W."/>
            <person name="Borodovsky M."/>
            <person name="Burns C."/>
            <person name="Canback B."/>
            <person name="Casselton L.A."/>
            <person name="Cheng C.K."/>
            <person name="Deng J."/>
            <person name="Dietrich F.S."/>
            <person name="Fargo D.C."/>
            <person name="Farman M.L."/>
            <person name="Gathman A.C."/>
            <person name="Goldberg J."/>
            <person name="Guigo R."/>
            <person name="Hoegger P.J."/>
            <person name="Hooker J.B."/>
            <person name="Huggins A."/>
            <person name="James T.Y."/>
            <person name="Kamada T."/>
            <person name="Kilaru S."/>
            <person name="Kodira C."/>
            <person name="Kues U."/>
            <person name="Kupfer D."/>
            <person name="Kwan H.S."/>
            <person name="Lomsadze A."/>
            <person name="Li W."/>
            <person name="Lilly W.W."/>
            <person name="Ma L.J."/>
            <person name="Mackey A.J."/>
            <person name="Manning G."/>
            <person name="Martin F."/>
            <person name="Muraguchi H."/>
            <person name="Natvig D.O."/>
            <person name="Palmerini H."/>
            <person name="Ramesh M.A."/>
            <person name="Rehmeyer C.J."/>
            <person name="Roe B.A."/>
            <person name="Shenoy N."/>
            <person name="Stanke M."/>
            <person name="Ter-Hovhannisyan V."/>
            <person name="Tunlid A."/>
            <person name="Velagapudi R."/>
            <person name="Vision T.J."/>
            <person name="Zeng Q."/>
            <person name="Zolan M.E."/>
            <person name="Pukkila P.J."/>
        </authorList>
    </citation>
    <scope>NUCLEOTIDE SEQUENCE [LARGE SCALE GENOMIC DNA]</scope>
    <source>
        <strain evidence="3">Okayama-7 / 130 / ATCC MYA-4618 / FGSC 9003</strain>
    </source>
</reference>
<feature type="compositionally biased region" description="Basic and acidic residues" evidence="1">
    <location>
        <begin position="27"/>
        <end position="45"/>
    </location>
</feature>
<name>A8N3T4_COPC7</name>
<dbReference type="InParanoid" id="A8N3T4"/>
<dbReference type="VEuPathDB" id="FungiDB:CC1G_00605"/>